<feature type="active site" description="Proton acceptor" evidence="13">
    <location>
        <position position="446"/>
    </location>
</feature>
<comment type="subcellular location">
    <subcellularLocation>
        <location evidence="1">Cytoplasm</location>
    </subcellularLocation>
</comment>
<comment type="catalytic activity">
    <reaction evidence="12 16">
        <text>N(6)-[(R)-dihydrolipoyl]-L-lysyl-[protein] + NAD(+) = N(6)-[(R)-lipoyl]-L-lysyl-[protein] + NADH + H(+)</text>
        <dbReference type="Rhea" id="RHEA:15045"/>
        <dbReference type="Rhea" id="RHEA-COMP:10474"/>
        <dbReference type="Rhea" id="RHEA-COMP:10475"/>
        <dbReference type="ChEBI" id="CHEBI:15378"/>
        <dbReference type="ChEBI" id="CHEBI:57540"/>
        <dbReference type="ChEBI" id="CHEBI:57945"/>
        <dbReference type="ChEBI" id="CHEBI:83099"/>
        <dbReference type="ChEBI" id="CHEBI:83100"/>
        <dbReference type="EC" id="1.8.1.4"/>
    </reaction>
</comment>
<evidence type="ECO:0000256" key="1">
    <source>
        <dbReference type="ARBA" id="ARBA00004496"/>
    </source>
</evidence>
<dbReference type="Proteomes" id="UP000242141">
    <property type="component" value="Unassembled WGS sequence"/>
</dbReference>
<dbReference type="GO" id="GO:0005737">
    <property type="term" value="C:cytoplasm"/>
    <property type="evidence" value="ECO:0007669"/>
    <property type="project" value="UniProtKB-SubCell"/>
</dbReference>
<sequence length="459" mass="50265">MFDLIILGGGPGGYELAYNASKKGLKTAIIEKSRFGGTCVTVGCIPSKAFLHAEKVFSEAKEGRDIGINLNSITFDQKQLVKYKDQKVAFLTQAAEMKVKRSGAKIYKGFGKIIPSSKAQDFKISIDDKEIIQSKNLVIATGSEILYPPIKGLNKNDVNVIDSTKALALLELPKKLVIMGGGVIGLELGTFFAGIGSEVSIVELASKIAGPFDREISVKLQQELEKNKNIKFLLGHKIIEILKNEAILIDQNDKKINLPFDKILVAAGRKPQIEGFGLEDIKVYIERGAIVTDENLKTNIPGLYAIGDVNGKSMLAHTAYREGEVVLENILGNKIKIDYDKIPSVIYCTPEVGEIGLNEEKARGLGIEIKVKKIPMLYSGRFVIESGNLTGKNFDGLLKIVLKKDTEEIIGISLLGNYSSEIINLASILITRRYNPKYLKDVVFAHPTVGEIIKTAIIE</sequence>
<feature type="binding site" evidence="14">
    <location>
        <begin position="180"/>
        <end position="187"/>
    </location>
    <ligand>
        <name>NAD(+)</name>
        <dbReference type="ChEBI" id="CHEBI:57540"/>
    </ligand>
</feature>
<evidence type="ECO:0000256" key="11">
    <source>
        <dbReference type="ARBA" id="ARBA00023284"/>
    </source>
</evidence>
<evidence type="ECO:0000256" key="9">
    <source>
        <dbReference type="ARBA" id="ARBA00023027"/>
    </source>
</evidence>
<evidence type="ECO:0000313" key="20">
    <source>
        <dbReference type="Proteomes" id="UP000242141"/>
    </source>
</evidence>
<keyword evidence="5" id="KW-0963">Cytoplasm</keyword>
<feature type="disulfide bond" description="Redox-active" evidence="15">
    <location>
        <begin position="39"/>
        <end position="44"/>
    </location>
</feature>
<dbReference type="InterPro" id="IPR012999">
    <property type="entry name" value="Pyr_OxRdtase_I_AS"/>
</dbReference>
<dbReference type="Pfam" id="PF02852">
    <property type="entry name" value="Pyr_redox_dim"/>
    <property type="match status" value="1"/>
</dbReference>
<dbReference type="Gene3D" id="3.50.50.60">
    <property type="entry name" value="FAD/NAD(P)-binding domain"/>
    <property type="match status" value="2"/>
</dbReference>
<comment type="cofactor">
    <cofactor evidence="14 16">
        <name>FAD</name>
        <dbReference type="ChEBI" id="CHEBI:57692"/>
    </cofactor>
    <text evidence="14 16">Binds 1 FAD per subunit.</text>
</comment>
<dbReference type="PRINTS" id="PR00368">
    <property type="entry name" value="FADPNR"/>
</dbReference>
<accession>A0A0G7ZMT4</accession>
<feature type="binding site" evidence="14">
    <location>
        <position position="203"/>
    </location>
    <ligand>
        <name>NAD(+)</name>
        <dbReference type="ChEBI" id="CHEBI:57540"/>
    </ligand>
</feature>
<dbReference type="InterPro" id="IPR001100">
    <property type="entry name" value="Pyr_nuc-diS_OxRdtase"/>
</dbReference>
<evidence type="ECO:0000256" key="6">
    <source>
        <dbReference type="ARBA" id="ARBA00022630"/>
    </source>
</evidence>
<reference evidence="20" key="1">
    <citation type="submission" date="2015-05" db="EMBL/GenBank/DDBJ databases">
        <authorList>
            <person name="Collingro A."/>
        </authorList>
    </citation>
    <scope>NUCLEOTIDE SEQUENCE [LARGE SCALE GENOMIC DNA]</scope>
    <source>
        <strain evidence="20">Ps</strain>
    </source>
</reference>
<feature type="binding site" evidence="14">
    <location>
        <position position="111"/>
    </location>
    <ligand>
        <name>FAD</name>
        <dbReference type="ChEBI" id="CHEBI:57692"/>
    </ligand>
</feature>
<dbReference type="InterPro" id="IPR004099">
    <property type="entry name" value="Pyr_nucl-diS_OxRdtase_dimer"/>
</dbReference>
<dbReference type="InterPro" id="IPR036188">
    <property type="entry name" value="FAD/NAD-bd_sf"/>
</dbReference>
<evidence type="ECO:0000256" key="2">
    <source>
        <dbReference type="ARBA" id="ARBA00007532"/>
    </source>
</evidence>
<protein>
    <recommendedName>
        <fullName evidence="4 16">Dihydrolipoyl dehydrogenase</fullName>
        <ecNumber evidence="3 16">1.8.1.4</ecNumber>
    </recommendedName>
</protein>
<dbReference type="Pfam" id="PF07992">
    <property type="entry name" value="Pyr_redox_2"/>
    <property type="match status" value="1"/>
</dbReference>
<evidence type="ECO:0000256" key="5">
    <source>
        <dbReference type="ARBA" id="ARBA00022490"/>
    </source>
</evidence>
<evidence type="ECO:0000256" key="16">
    <source>
        <dbReference type="RuleBase" id="RU003692"/>
    </source>
</evidence>
<dbReference type="SUPFAM" id="SSF51905">
    <property type="entry name" value="FAD/NAD(P)-binding domain"/>
    <property type="match status" value="1"/>
</dbReference>
<dbReference type="AlphaFoldDB" id="A0A0G7ZMT4"/>
<evidence type="ECO:0000256" key="13">
    <source>
        <dbReference type="PIRSR" id="PIRSR000350-2"/>
    </source>
</evidence>
<keyword evidence="20" id="KW-1185">Reference proteome</keyword>
<evidence type="ECO:0000256" key="4">
    <source>
        <dbReference type="ARBA" id="ARBA00016961"/>
    </source>
</evidence>
<name>A0A0G7ZMT4_9MOLU</name>
<keyword evidence="6 16" id="KW-0285">Flavoprotein</keyword>
<feature type="binding site" evidence="14">
    <location>
        <position position="308"/>
    </location>
    <ligand>
        <name>FAD</name>
        <dbReference type="ChEBI" id="CHEBI:57692"/>
    </ligand>
</feature>
<keyword evidence="14" id="KW-0547">Nucleotide-binding</keyword>
<feature type="domain" description="Pyridine nucleotide-disulphide oxidoreductase dimerisation" evidence="17">
    <location>
        <begin position="342"/>
        <end position="456"/>
    </location>
</feature>
<evidence type="ECO:0000256" key="15">
    <source>
        <dbReference type="PIRSR" id="PIRSR000350-4"/>
    </source>
</evidence>
<keyword evidence="7 14" id="KW-0274">FAD</keyword>
<gene>
    <name evidence="19" type="ORF">HEPPS_01070</name>
</gene>
<dbReference type="PRINTS" id="PR00411">
    <property type="entry name" value="PNDRDTASEI"/>
</dbReference>
<feature type="domain" description="FAD/NAD(P)-binding" evidence="18">
    <location>
        <begin position="2"/>
        <end position="323"/>
    </location>
</feature>
<dbReference type="InterPro" id="IPR050151">
    <property type="entry name" value="Class-I_Pyr_Nuc-Dis_Oxidored"/>
</dbReference>
<dbReference type="GO" id="GO:0004148">
    <property type="term" value="F:dihydrolipoyl dehydrogenase (NADH) activity"/>
    <property type="evidence" value="ECO:0007669"/>
    <property type="project" value="UniProtKB-EC"/>
</dbReference>
<feature type="binding site" evidence="14">
    <location>
        <position position="268"/>
    </location>
    <ligand>
        <name>NAD(+)</name>
        <dbReference type="ChEBI" id="CHEBI:57540"/>
    </ligand>
</feature>
<evidence type="ECO:0000313" key="19">
    <source>
        <dbReference type="EMBL" id="CRX36908.1"/>
    </source>
</evidence>
<evidence type="ECO:0000256" key="12">
    <source>
        <dbReference type="ARBA" id="ARBA00049187"/>
    </source>
</evidence>
<dbReference type="PANTHER" id="PTHR22912">
    <property type="entry name" value="DISULFIDE OXIDOREDUCTASE"/>
    <property type="match status" value="1"/>
</dbReference>
<keyword evidence="11 16" id="KW-0676">Redox-active center</keyword>
<comment type="miscellaneous">
    <text evidence="16">The active site is a redox-active disulfide bond.</text>
</comment>
<keyword evidence="9 14" id="KW-0520">NAD</keyword>
<dbReference type="InterPro" id="IPR016156">
    <property type="entry name" value="FAD/NAD-linked_Rdtase_dimer_sf"/>
</dbReference>
<comment type="similarity">
    <text evidence="2 16">Belongs to the class-I pyridine nucleotide-disulfide oxidoreductase family.</text>
</comment>
<evidence type="ECO:0000256" key="8">
    <source>
        <dbReference type="ARBA" id="ARBA00023002"/>
    </source>
</evidence>
<feature type="binding site" evidence="14">
    <location>
        <position position="48"/>
    </location>
    <ligand>
        <name>FAD</name>
        <dbReference type="ChEBI" id="CHEBI:57692"/>
    </ligand>
</feature>
<dbReference type="EC" id="1.8.1.4" evidence="3 16"/>
<feature type="binding site" evidence="14">
    <location>
        <begin position="141"/>
        <end position="143"/>
    </location>
    <ligand>
        <name>FAD</name>
        <dbReference type="ChEBI" id="CHEBI:57692"/>
    </ligand>
</feature>
<dbReference type="EMBL" id="CWGI01000001">
    <property type="protein sequence ID" value="CRX36908.1"/>
    <property type="molecule type" value="Genomic_DNA"/>
</dbReference>
<evidence type="ECO:0000256" key="10">
    <source>
        <dbReference type="ARBA" id="ARBA00023157"/>
    </source>
</evidence>
<evidence type="ECO:0000256" key="14">
    <source>
        <dbReference type="PIRSR" id="PIRSR000350-3"/>
    </source>
</evidence>
<dbReference type="InterPro" id="IPR023753">
    <property type="entry name" value="FAD/NAD-binding_dom"/>
</dbReference>
<evidence type="ECO:0000259" key="17">
    <source>
        <dbReference type="Pfam" id="PF02852"/>
    </source>
</evidence>
<proteinExistence type="inferred from homology"/>
<dbReference type="NCBIfam" id="TIGR01350">
    <property type="entry name" value="lipoamide_DH"/>
    <property type="match status" value="1"/>
</dbReference>
<evidence type="ECO:0000259" key="18">
    <source>
        <dbReference type="Pfam" id="PF07992"/>
    </source>
</evidence>
<organism evidence="19 20">
    <name type="scientific">Candidatus Hepatoplasma crinochetorum</name>
    <dbReference type="NCBI Taxonomy" id="295596"/>
    <lineage>
        <taxon>Bacteria</taxon>
        <taxon>Bacillati</taxon>
        <taxon>Mycoplasmatota</taxon>
        <taxon>Mollicutes</taxon>
        <taxon>Candidatus Hepatoplasmataceae</taxon>
        <taxon>Candidatus Hepatoplasma</taxon>
    </lineage>
</organism>
<evidence type="ECO:0000256" key="3">
    <source>
        <dbReference type="ARBA" id="ARBA00012608"/>
    </source>
</evidence>
<dbReference type="SUPFAM" id="SSF55424">
    <property type="entry name" value="FAD/NAD-linked reductases, dimerisation (C-terminal) domain"/>
    <property type="match status" value="1"/>
</dbReference>
<dbReference type="PIRSF" id="PIRSF000350">
    <property type="entry name" value="Mercury_reductase_MerA"/>
    <property type="match status" value="1"/>
</dbReference>
<keyword evidence="8 16" id="KW-0560">Oxidoreductase</keyword>
<dbReference type="PANTHER" id="PTHR22912:SF217">
    <property type="entry name" value="DIHYDROLIPOYL DEHYDROGENASE"/>
    <property type="match status" value="1"/>
</dbReference>
<dbReference type="InterPro" id="IPR006258">
    <property type="entry name" value="Lipoamide_DH"/>
</dbReference>
<evidence type="ECO:0000256" key="7">
    <source>
        <dbReference type="ARBA" id="ARBA00022827"/>
    </source>
</evidence>
<feature type="binding site" evidence="14">
    <location>
        <begin position="314"/>
        <end position="317"/>
    </location>
    <ligand>
        <name>FAD</name>
        <dbReference type="ChEBI" id="CHEBI:57692"/>
    </ligand>
</feature>
<dbReference type="PROSITE" id="PS00076">
    <property type="entry name" value="PYRIDINE_REDOX_1"/>
    <property type="match status" value="1"/>
</dbReference>
<keyword evidence="10" id="KW-1015">Disulfide bond</keyword>
<dbReference type="Gene3D" id="3.30.390.30">
    <property type="match status" value="1"/>
</dbReference>
<dbReference type="GO" id="GO:0006103">
    <property type="term" value="P:2-oxoglutarate metabolic process"/>
    <property type="evidence" value="ECO:0007669"/>
    <property type="project" value="TreeGrafter"/>
</dbReference>
<dbReference type="GO" id="GO:0050660">
    <property type="term" value="F:flavin adenine dinucleotide binding"/>
    <property type="evidence" value="ECO:0007669"/>
    <property type="project" value="InterPro"/>
</dbReference>